<dbReference type="FunFam" id="1.10.20.10:FF:000012">
    <property type="entry name" value="Histone H4"/>
    <property type="match status" value="1"/>
</dbReference>
<evidence type="ECO:0000256" key="7">
    <source>
        <dbReference type="ARBA" id="ARBA00023125"/>
    </source>
</evidence>
<dbReference type="OrthoDB" id="2532770at2759"/>
<sequence>MAKGKKLAARKSVGSKTVAQKNAIGFGGKGMPKRARIHYKSGAIHGISKPAIRRLARRAGCKRVSGLIYEETRGVLKYFLERVIRDSIVYMEHAQRRTLAAKDVLYALKHQGKTLYGFG</sequence>
<dbReference type="InterPro" id="IPR004823">
    <property type="entry name" value="TAF_TATA-bd_Histone-like_dom"/>
</dbReference>
<evidence type="ECO:0000259" key="11">
    <source>
        <dbReference type="Pfam" id="PF02969"/>
    </source>
</evidence>
<evidence type="ECO:0000256" key="8">
    <source>
        <dbReference type="ARBA" id="ARBA00023242"/>
    </source>
</evidence>
<evidence type="ECO:0000256" key="1">
    <source>
        <dbReference type="ARBA" id="ARBA00002001"/>
    </source>
</evidence>
<dbReference type="SUPFAM" id="SSF47113">
    <property type="entry name" value="Histone-fold"/>
    <property type="match status" value="1"/>
</dbReference>
<dbReference type="GO" id="GO:0046982">
    <property type="term" value="F:protein heterodimerization activity"/>
    <property type="evidence" value="ECO:0007669"/>
    <property type="project" value="InterPro"/>
</dbReference>
<dbReference type="CDD" id="cd22912">
    <property type="entry name" value="HFD_H4"/>
    <property type="match status" value="1"/>
</dbReference>
<comment type="caution">
    <text evidence="12">The sequence shown here is derived from an EMBL/GenBank/DDBJ whole genome shotgun (WGS) entry which is preliminary data.</text>
</comment>
<keyword evidence="13" id="KW-1185">Reference proteome</keyword>
<feature type="domain" description="TATA box binding protein associated factor (TAF) histone-like fold" evidence="11">
    <location>
        <begin position="76"/>
        <end position="109"/>
    </location>
</feature>
<dbReference type="GO" id="GO:0005634">
    <property type="term" value="C:nucleus"/>
    <property type="evidence" value="ECO:0007669"/>
    <property type="project" value="UniProtKB-SubCell"/>
</dbReference>
<evidence type="ECO:0000256" key="2">
    <source>
        <dbReference type="ARBA" id="ARBA00004123"/>
    </source>
</evidence>
<dbReference type="SMART" id="SM00417">
    <property type="entry name" value="H4"/>
    <property type="match status" value="1"/>
</dbReference>
<evidence type="ECO:0000256" key="9">
    <source>
        <dbReference type="ARBA" id="ARBA00023269"/>
    </source>
</evidence>
<comment type="subcellular location">
    <subcellularLocation>
        <location evidence="3">Chromosome</location>
    </subcellularLocation>
    <subcellularLocation>
        <location evidence="2">Nucleus</location>
    </subcellularLocation>
</comment>
<dbReference type="AlphaFoldDB" id="A0A9N8EST4"/>
<accession>A0A9N8EST4</accession>
<gene>
    <name evidence="12" type="ORF">SEMRO_1582_G283880.1</name>
</gene>
<comment type="subunit">
    <text evidence="5 10">The nucleosome is a histone octamer containing two molecules each of H2A, H2B, H3 and H4 assembled in one H3-H4 heterotetramer and two H2A-H2B heterodimers. The octamer wraps approximately 147 bp of DNA.</text>
</comment>
<proteinExistence type="inferred from homology"/>
<dbReference type="Gene3D" id="1.10.20.10">
    <property type="entry name" value="Histone, subunit A"/>
    <property type="match status" value="1"/>
</dbReference>
<protein>
    <recommendedName>
        <fullName evidence="10">Histone H4</fullName>
    </recommendedName>
</protein>
<dbReference type="PANTHER" id="PTHR10484">
    <property type="entry name" value="HISTONE H4"/>
    <property type="match status" value="1"/>
</dbReference>
<keyword evidence="9 10" id="KW-0544">Nucleosome core</keyword>
<organism evidence="12 13">
    <name type="scientific">Seminavis robusta</name>
    <dbReference type="NCBI Taxonomy" id="568900"/>
    <lineage>
        <taxon>Eukaryota</taxon>
        <taxon>Sar</taxon>
        <taxon>Stramenopiles</taxon>
        <taxon>Ochrophyta</taxon>
        <taxon>Bacillariophyta</taxon>
        <taxon>Bacillariophyceae</taxon>
        <taxon>Bacillariophycidae</taxon>
        <taxon>Naviculales</taxon>
        <taxon>Naviculaceae</taxon>
        <taxon>Seminavis</taxon>
    </lineage>
</organism>
<dbReference type="InterPro" id="IPR009072">
    <property type="entry name" value="Histone-fold"/>
</dbReference>
<keyword evidence="6 10" id="KW-0158">Chromosome</keyword>
<evidence type="ECO:0000256" key="5">
    <source>
        <dbReference type="ARBA" id="ARBA00011538"/>
    </source>
</evidence>
<evidence type="ECO:0000256" key="6">
    <source>
        <dbReference type="ARBA" id="ARBA00022454"/>
    </source>
</evidence>
<reference evidence="12" key="1">
    <citation type="submission" date="2020-06" db="EMBL/GenBank/DDBJ databases">
        <authorList>
            <consortium name="Plant Systems Biology data submission"/>
        </authorList>
    </citation>
    <scope>NUCLEOTIDE SEQUENCE</scope>
    <source>
        <strain evidence="12">D6</strain>
    </source>
</reference>
<evidence type="ECO:0000256" key="4">
    <source>
        <dbReference type="ARBA" id="ARBA00006564"/>
    </source>
</evidence>
<comment type="similarity">
    <text evidence="4 10">Belongs to the histone H4 family.</text>
</comment>
<evidence type="ECO:0000313" key="13">
    <source>
        <dbReference type="Proteomes" id="UP001153069"/>
    </source>
</evidence>
<name>A0A9N8EST4_9STRA</name>
<dbReference type="EMBL" id="CAICTM010001580">
    <property type="protein sequence ID" value="CAB9524764.1"/>
    <property type="molecule type" value="Genomic_DNA"/>
</dbReference>
<keyword evidence="7 10" id="KW-0238">DNA-binding</keyword>
<dbReference type="Proteomes" id="UP001153069">
    <property type="component" value="Unassembled WGS sequence"/>
</dbReference>
<dbReference type="GO" id="GO:0003677">
    <property type="term" value="F:DNA binding"/>
    <property type="evidence" value="ECO:0007669"/>
    <property type="project" value="UniProtKB-KW"/>
</dbReference>
<evidence type="ECO:0000313" key="12">
    <source>
        <dbReference type="EMBL" id="CAB9524764.1"/>
    </source>
</evidence>
<dbReference type="PRINTS" id="PR00623">
    <property type="entry name" value="HISTONEH4"/>
</dbReference>
<dbReference type="Pfam" id="PF02969">
    <property type="entry name" value="TAF"/>
    <property type="match status" value="1"/>
</dbReference>
<dbReference type="InterPro" id="IPR001951">
    <property type="entry name" value="Histone_H4"/>
</dbReference>
<dbReference type="GO" id="GO:0030527">
    <property type="term" value="F:structural constituent of chromatin"/>
    <property type="evidence" value="ECO:0007669"/>
    <property type="project" value="InterPro"/>
</dbReference>
<comment type="function">
    <text evidence="1 10">Core component of nucleosome. Nucleosomes wrap and compact DNA into chromatin, limiting DNA accessibility to the cellular machineries which require DNA as a template. Histones thereby play a central role in transcription regulation, DNA repair, DNA replication and chromosomal stability. DNA accessibility is regulated via a complex set of post-translational modifications of histones, also called histone code, and nucleosome remodeling.</text>
</comment>
<dbReference type="GO" id="GO:0000786">
    <property type="term" value="C:nucleosome"/>
    <property type="evidence" value="ECO:0007669"/>
    <property type="project" value="UniProtKB-KW"/>
</dbReference>
<evidence type="ECO:0000256" key="3">
    <source>
        <dbReference type="ARBA" id="ARBA00004286"/>
    </source>
</evidence>
<keyword evidence="8 10" id="KW-0539">Nucleus</keyword>
<evidence type="ECO:0000256" key="10">
    <source>
        <dbReference type="RuleBase" id="RU000528"/>
    </source>
</evidence>